<dbReference type="AlphaFoldDB" id="A0A921B1A7"/>
<dbReference type="EMBL" id="DYXY01000011">
    <property type="protein sequence ID" value="HJE14531.1"/>
    <property type="molecule type" value="Genomic_DNA"/>
</dbReference>
<keyword evidence="3 5" id="KW-1133">Transmembrane helix</keyword>
<comment type="subcellular location">
    <subcellularLocation>
        <location evidence="1">Membrane</location>
        <topology evidence="1">Multi-pass membrane protein</topology>
    </subcellularLocation>
</comment>
<evidence type="ECO:0000256" key="4">
    <source>
        <dbReference type="ARBA" id="ARBA00023136"/>
    </source>
</evidence>
<dbReference type="PANTHER" id="PTHR43077:SF5">
    <property type="entry name" value="PHAGE INFECTION PROTEIN"/>
    <property type="match status" value="1"/>
</dbReference>
<evidence type="ECO:0000313" key="6">
    <source>
        <dbReference type="EMBL" id="HJE14531.1"/>
    </source>
</evidence>
<gene>
    <name evidence="6" type="ORF">K8W17_00435</name>
</gene>
<evidence type="ECO:0008006" key="8">
    <source>
        <dbReference type="Google" id="ProtNLM"/>
    </source>
</evidence>
<evidence type="ECO:0000313" key="7">
    <source>
        <dbReference type="Proteomes" id="UP000774947"/>
    </source>
</evidence>
<dbReference type="Proteomes" id="UP000774947">
    <property type="component" value="Unassembled WGS sequence"/>
</dbReference>
<name>A0A921B1A7_9LACO</name>
<accession>A0A921B1A7</accession>
<organism evidence="6 7">
    <name type="scientific">Lapidilactobacillus dextrinicus</name>
    <dbReference type="NCBI Taxonomy" id="51664"/>
    <lineage>
        <taxon>Bacteria</taxon>
        <taxon>Bacillati</taxon>
        <taxon>Bacillota</taxon>
        <taxon>Bacilli</taxon>
        <taxon>Lactobacillales</taxon>
        <taxon>Lactobacillaceae</taxon>
        <taxon>Lapidilactobacillus</taxon>
    </lineage>
</organism>
<feature type="transmembrane region" description="Helical" evidence="5">
    <location>
        <begin position="501"/>
        <end position="522"/>
    </location>
</feature>
<sequence length="621" mass="63523">QVSQTQGLTAEQTAAMKSALKGAGGSQPANTTNSGANNAAVKADLAKLTELSNQPAPTANSISATTVANLQAELATAKQQVQAISNSDLTADLKTANTKLSTSKLFLTIILSKLKTQMGELTGANGGTSLTDGLAQLVTGSSSLAEKAPKLAAGINELAAGTAQLSANTDTLIDGETKVNTGLGQLNGNIPALVSGVTQLSDGSAQLRANNNTLINGQSQLASGLTQLNQQVPTLVSGVQQLAAGSQQLNANSGALNSGTSQLSSGLGQLNQQVPILTNAIGMLNLGAQQEKVGMQSLNGQVPTLVSGVNQLANGSGQLNTGLQTLQASTPALKSGVSQLATGGNQLSSGLNTLNSSTGALISGADQLTAGATKLDANSAALNNGVSQLKDGDQTLATSLQGGADQVAATPLNSKMAQMFATPTKISHDETNYVPNFGFAMAPFVISLLTLLGVTAIVMAMAHLTGLKTTRSIYQTVGLAILQGAVTTGVIILILKQIDHPIQFVTLGITLSVVTALIETVLFKYMRYWAFLLAGGILGVSVFFANDIYPAETINSISSFLGLFSPVHYTNLALRQTITGGIAINVNAVLMLLFLGIALLTFWLIFLMGSAKRQATTKHAA</sequence>
<reference evidence="6" key="1">
    <citation type="journal article" date="2021" name="PeerJ">
        <title>Extensive microbial diversity within the chicken gut microbiome revealed by metagenomics and culture.</title>
        <authorList>
            <person name="Gilroy R."/>
            <person name="Ravi A."/>
            <person name="Getino M."/>
            <person name="Pursley I."/>
            <person name="Horton D.L."/>
            <person name="Alikhan N.F."/>
            <person name="Baker D."/>
            <person name="Gharbi K."/>
            <person name="Hall N."/>
            <person name="Watson M."/>
            <person name="Adriaenssens E.M."/>
            <person name="Foster-Nyarko E."/>
            <person name="Jarju S."/>
            <person name="Secka A."/>
            <person name="Antonio M."/>
            <person name="Oren A."/>
            <person name="Chaudhuri R.R."/>
            <person name="La Ragione R."/>
            <person name="Hildebrand F."/>
            <person name="Pallen M.J."/>
        </authorList>
    </citation>
    <scope>NUCLEOTIDE SEQUENCE</scope>
    <source>
        <strain evidence="6">CHK173-2119</strain>
    </source>
</reference>
<proteinExistence type="predicted"/>
<dbReference type="Gene3D" id="1.10.287.950">
    <property type="entry name" value="Methyl-accepting chemotaxis protein"/>
    <property type="match status" value="2"/>
</dbReference>
<evidence type="ECO:0000256" key="3">
    <source>
        <dbReference type="ARBA" id="ARBA00022989"/>
    </source>
</evidence>
<evidence type="ECO:0000256" key="2">
    <source>
        <dbReference type="ARBA" id="ARBA00022692"/>
    </source>
</evidence>
<keyword evidence="4 5" id="KW-0472">Membrane</keyword>
<feature type="transmembrane region" description="Helical" evidence="5">
    <location>
        <begin position="582"/>
        <end position="608"/>
    </location>
</feature>
<protein>
    <recommendedName>
        <fullName evidence="8">YhgE/Pip domain-containing protein</fullName>
    </recommendedName>
</protein>
<dbReference type="NCBIfam" id="TIGR03057">
    <property type="entry name" value="xxxLxxG_by_4"/>
    <property type="match status" value="8"/>
</dbReference>
<dbReference type="GO" id="GO:0016020">
    <property type="term" value="C:membrane"/>
    <property type="evidence" value="ECO:0007669"/>
    <property type="project" value="UniProtKB-SubCell"/>
</dbReference>
<dbReference type="InterPro" id="IPR023908">
    <property type="entry name" value="xxxLxxG_rpt"/>
</dbReference>
<comment type="caution">
    <text evidence="6">The sequence shown here is derived from an EMBL/GenBank/DDBJ whole genome shotgun (WGS) entry which is preliminary data.</text>
</comment>
<feature type="transmembrane region" description="Helical" evidence="5">
    <location>
        <begin position="529"/>
        <end position="549"/>
    </location>
</feature>
<keyword evidence="2 5" id="KW-0812">Transmembrane</keyword>
<feature type="transmembrane region" description="Helical" evidence="5">
    <location>
        <begin position="473"/>
        <end position="495"/>
    </location>
</feature>
<evidence type="ECO:0000256" key="5">
    <source>
        <dbReference type="SAM" id="Phobius"/>
    </source>
</evidence>
<evidence type="ECO:0000256" key="1">
    <source>
        <dbReference type="ARBA" id="ARBA00004141"/>
    </source>
</evidence>
<feature type="transmembrane region" description="Helical" evidence="5">
    <location>
        <begin position="437"/>
        <end position="461"/>
    </location>
</feature>
<feature type="non-terminal residue" evidence="6">
    <location>
        <position position="1"/>
    </location>
</feature>
<dbReference type="PANTHER" id="PTHR43077">
    <property type="entry name" value="TRANSPORT PERMEASE YVFS-RELATED"/>
    <property type="match status" value="1"/>
</dbReference>
<dbReference type="InterPro" id="IPR051328">
    <property type="entry name" value="T7SS_ABC-Transporter"/>
</dbReference>
<reference evidence="6" key="2">
    <citation type="submission" date="2021-09" db="EMBL/GenBank/DDBJ databases">
        <authorList>
            <person name="Gilroy R."/>
        </authorList>
    </citation>
    <scope>NUCLEOTIDE SEQUENCE</scope>
    <source>
        <strain evidence="6">CHK173-2119</strain>
    </source>
</reference>